<accession>A0A9P5YLH4</accession>
<proteinExistence type="predicted"/>
<comment type="caution">
    <text evidence="1">The sequence shown here is derived from an EMBL/GenBank/DDBJ whole genome shotgun (WGS) entry which is preliminary data.</text>
</comment>
<dbReference type="Proteomes" id="UP000807353">
    <property type="component" value="Unassembled WGS sequence"/>
</dbReference>
<organism evidence="1 2">
    <name type="scientific">Collybia nuda</name>
    <dbReference type="NCBI Taxonomy" id="64659"/>
    <lineage>
        <taxon>Eukaryota</taxon>
        <taxon>Fungi</taxon>
        <taxon>Dikarya</taxon>
        <taxon>Basidiomycota</taxon>
        <taxon>Agaricomycotina</taxon>
        <taxon>Agaricomycetes</taxon>
        <taxon>Agaricomycetidae</taxon>
        <taxon>Agaricales</taxon>
        <taxon>Tricholomatineae</taxon>
        <taxon>Clitocybaceae</taxon>
        <taxon>Collybia</taxon>
    </lineage>
</organism>
<evidence type="ECO:0000313" key="2">
    <source>
        <dbReference type="Proteomes" id="UP000807353"/>
    </source>
</evidence>
<keyword evidence="2" id="KW-1185">Reference proteome</keyword>
<dbReference type="EMBL" id="MU150229">
    <property type="protein sequence ID" value="KAF9470011.1"/>
    <property type="molecule type" value="Genomic_DNA"/>
</dbReference>
<gene>
    <name evidence="1" type="ORF">BDZ94DRAFT_1243744</name>
</gene>
<evidence type="ECO:0000313" key="1">
    <source>
        <dbReference type="EMBL" id="KAF9470011.1"/>
    </source>
</evidence>
<sequence length="52" mass="6079">MFYTNHTILSTFPTLWSYIIAHSPPFTTTATQYHTRHQKLSSKCPMVRLIIP</sequence>
<reference evidence="1" key="1">
    <citation type="submission" date="2020-11" db="EMBL/GenBank/DDBJ databases">
        <authorList>
            <consortium name="DOE Joint Genome Institute"/>
            <person name="Ahrendt S."/>
            <person name="Riley R."/>
            <person name="Andreopoulos W."/>
            <person name="Labutti K."/>
            <person name="Pangilinan J."/>
            <person name="Ruiz-Duenas F.J."/>
            <person name="Barrasa J.M."/>
            <person name="Sanchez-Garcia M."/>
            <person name="Camarero S."/>
            <person name="Miyauchi S."/>
            <person name="Serrano A."/>
            <person name="Linde D."/>
            <person name="Babiker R."/>
            <person name="Drula E."/>
            <person name="Ayuso-Fernandez I."/>
            <person name="Pacheco R."/>
            <person name="Padilla G."/>
            <person name="Ferreira P."/>
            <person name="Barriuso J."/>
            <person name="Kellner H."/>
            <person name="Castanera R."/>
            <person name="Alfaro M."/>
            <person name="Ramirez L."/>
            <person name="Pisabarro A.G."/>
            <person name="Kuo A."/>
            <person name="Tritt A."/>
            <person name="Lipzen A."/>
            <person name="He G."/>
            <person name="Yan M."/>
            <person name="Ng V."/>
            <person name="Cullen D."/>
            <person name="Martin F."/>
            <person name="Rosso M.-N."/>
            <person name="Henrissat B."/>
            <person name="Hibbett D."/>
            <person name="Martinez A.T."/>
            <person name="Grigoriev I.V."/>
        </authorList>
    </citation>
    <scope>NUCLEOTIDE SEQUENCE</scope>
    <source>
        <strain evidence="1">CBS 247.69</strain>
    </source>
</reference>
<name>A0A9P5YLH4_9AGAR</name>
<protein>
    <submittedName>
        <fullName evidence="1">Uncharacterized protein</fullName>
    </submittedName>
</protein>
<dbReference type="AlphaFoldDB" id="A0A9P5YLH4"/>